<keyword evidence="1" id="KW-0472">Membrane</keyword>
<evidence type="ECO:0000313" key="4">
    <source>
        <dbReference type="Proteomes" id="UP000076865"/>
    </source>
</evidence>
<dbReference type="PANTHER" id="PTHR36435">
    <property type="entry name" value="SLR1288 PROTEIN"/>
    <property type="match status" value="1"/>
</dbReference>
<keyword evidence="4" id="KW-1185">Reference proteome</keyword>
<evidence type="ECO:0000313" key="3">
    <source>
        <dbReference type="EMBL" id="ANB61039.1"/>
    </source>
</evidence>
<keyword evidence="1" id="KW-0812">Transmembrane</keyword>
<feature type="transmembrane region" description="Helical" evidence="1">
    <location>
        <begin position="197"/>
        <end position="213"/>
    </location>
</feature>
<sequence length="258" mass="29719">MLQYEKRHYFFRKGESRLKRQYWYIIIAYIMMQLSSIPGVPLLRLSGIGGESNTAAEAASGYWAVISFTLTLFLVLFWLRDDMKQRHTRDRAPLAIAWLWAIGGFFLALISQSVAANIEWRIFGIEMGSENTKRIVDIIRLTPALVIVTSVIGPILEEVIFRKIIFGTLYQKYNFFIAATISSLLFAAVHMELEHLLLYWAMGFTFAFLYAKTRRIFVSIFAHVTMNTFVVAMQTIFADHIEPIMHHAEKVQVIFGGF</sequence>
<feature type="transmembrane region" description="Helical" evidence="1">
    <location>
        <begin position="21"/>
        <end position="40"/>
    </location>
</feature>
<dbReference type="GO" id="GO:0080120">
    <property type="term" value="P:CAAX-box protein maturation"/>
    <property type="evidence" value="ECO:0007669"/>
    <property type="project" value="UniProtKB-ARBA"/>
</dbReference>
<dbReference type="InterPro" id="IPR003675">
    <property type="entry name" value="Rce1/LyrA-like_dom"/>
</dbReference>
<keyword evidence="1" id="KW-1133">Transmembrane helix</keyword>
<dbReference type="GO" id="GO:0006508">
    <property type="term" value="P:proteolysis"/>
    <property type="evidence" value="ECO:0007669"/>
    <property type="project" value="UniProtKB-KW"/>
</dbReference>
<feature type="transmembrane region" description="Helical" evidence="1">
    <location>
        <begin position="60"/>
        <end position="80"/>
    </location>
</feature>
<protein>
    <submittedName>
        <fullName evidence="3">CAAX protease self-immunity family protein</fullName>
    </submittedName>
</protein>
<proteinExistence type="predicted"/>
<dbReference type="EMBL" id="CP015438">
    <property type="protein sequence ID" value="ANB61039.1"/>
    <property type="molecule type" value="Genomic_DNA"/>
</dbReference>
<feature type="transmembrane region" description="Helical" evidence="1">
    <location>
        <begin position="138"/>
        <end position="161"/>
    </location>
</feature>
<dbReference type="PATRIC" id="fig|294699.3.peg.17"/>
<feature type="domain" description="CAAX prenyl protease 2/Lysostaphin resistance protein A-like" evidence="2">
    <location>
        <begin position="143"/>
        <end position="229"/>
    </location>
</feature>
<evidence type="ECO:0000259" key="2">
    <source>
        <dbReference type="Pfam" id="PF02517"/>
    </source>
</evidence>
<keyword evidence="3" id="KW-0378">Hydrolase</keyword>
<keyword evidence="3" id="KW-0645">Protease</keyword>
<organism evidence="3 4">
    <name type="scientific">Anoxybacteroides amylolyticum</name>
    <dbReference type="NCBI Taxonomy" id="294699"/>
    <lineage>
        <taxon>Bacteria</taxon>
        <taxon>Bacillati</taxon>
        <taxon>Bacillota</taxon>
        <taxon>Bacilli</taxon>
        <taxon>Bacillales</taxon>
        <taxon>Anoxybacillaceae</taxon>
        <taxon>Anoxybacteroides</taxon>
    </lineage>
</organism>
<reference evidence="3 4" key="1">
    <citation type="journal article" date="2006" name="Syst. Appl. Microbiol.">
        <title>Anoxybacillus amylolyticus sp. nov., a thermophilic amylase producing bacterium isolated from Mount Rittmann (Antarctica).</title>
        <authorList>
            <person name="Poli A."/>
            <person name="Esposito E."/>
            <person name="Lama L."/>
            <person name="Orlando P."/>
            <person name="Nicolaus G."/>
            <person name="de Appolonia F."/>
            <person name="Gambacorta A."/>
            <person name="Nicolaus B."/>
        </authorList>
    </citation>
    <scope>NUCLEOTIDE SEQUENCE [LARGE SCALE GENOMIC DNA]</scope>
    <source>
        <strain evidence="3 4">DSM 15939</strain>
    </source>
</reference>
<dbReference type="Pfam" id="PF02517">
    <property type="entry name" value="Rce1-like"/>
    <property type="match status" value="1"/>
</dbReference>
<dbReference type="Proteomes" id="UP000076865">
    <property type="component" value="Chromosome"/>
</dbReference>
<feature type="transmembrane region" description="Helical" evidence="1">
    <location>
        <begin position="173"/>
        <end position="191"/>
    </location>
</feature>
<gene>
    <name evidence="3" type="ORF">GFC30_19</name>
</gene>
<dbReference type="KEGG" id="aamy:GFC30_19"/>
<evidence type="ECO:0000256" key="1">
    <source>
        <dbReference type="SAM" id="Phobius"/>
    </source>
</evidence>
<dbReference type="GO" id="GO:0004175">
    <property type="term" value="F:endopeptidase activity"/>
    <property type="evidence" value="ECO:0007669"/>
    <property type="project" value="UniProtKB-ARBA"/>
</dbReference>
<dbReference type="AlphaFoldDB" id="A0A160F3T9"/>
<feature type="transmembrane region" description="Helical" evidence="1">
    <location>
        <begin position="92"/>
        <end position="118"/>
    </location>
</feature>
<dbReference type="InterPro" id="IPR052710">
    <property type="entry name" value="CAAX_protease"/>
</dbReference>
<dbReference type="PANTHER" id="PTHR36435:SF6">
    <property type="entry name" value="ABORTIVE INFECTION PROTEIN"/>
    <property type="match status" value="1"/>
</dbReference>
<accession>A0A160F3T9</accession>
<name>A0A160F3T9_9BACL</name>